<comment type="caution">
    <text evidence="2">The sequence shown here is derived from an EMBL/GenBank/DDBJ whole genome shotgun (WGS) entry which is preliminary data.</text>
</comment>
<evidence type="ECO:0000313" key="3">
    <source>
        <dbReference type="Proteomes" id="UP000828390"/>
    </source>
</evidence>
<reference evidence="2" key="2">
    <citation type="submission" date="2020-11" db="EMBL/GenBank/DDBJ databases">
        <authorList>
            <person name="McCartney M.A."/>
            <person name="Auch B."/>
            <person name="Kono T."/>
            <person name="Mallez S."/>
            <person name="Becker A."/>
            <person name="Gohl D.M."/>
            <person name="Silverstein K.A.T."/>
            <person name="Koren S."/>
            <person name="Bechman K.B."/>
            <person name="Herman A."/>
            <person name="Abrahante J.E."/>
            <person name="Garbe J."/>
        </authorList>
    </citation>
    <scope>NUCLEOTIDE SEQUENCE</scope>
    <source>
        <strain evidence="2">Duluth1</strain>
        <tissue evidence="2">Whole animal</tissue>
    </source>
</reference>
<evidence type="ECO:0000256" key="1">
    <source>
        <dbReference type="SAM" id="MobiDB-lite"/>
    </source>
</evidence>
<reference evidence="2" key="1">
    <citation type="journal article" date="2019" name="bioRxiv">
        <title>The Genome of the Zebra Mussel, Dreissena polymorpha: A Resource for Invasive Species Research.</title>
        <authorList>
            <person name="McCartney M.A."/>
            <person name="Auch B."/>
            <person name="Kono T."/>
            <person name="Mallez S."/>
            <person name="Zhang Y."/>
            <person name="Obille A."/>
            <person name="Becker A."/>
            <person name="Abrahante J.E."/>
            <person name="Garbe J."/>
            <person name="Badalamenti J.P."/>
            <person name="Herman A."/>
            <person name="Mangelson H."/>
            <person name="Liachko I."/>
            <person name="Sullivan S."/>
            <person name="Sone E.D."/>
            <person name="Koren S."/>
            <person name="Silverstein K.A.T."/>
            <person name="Beckman K.B."/>
            <person name="Gohl D.M."/>
        </authorList>
    </citation>
    <scope>NUCLEOTIDE SEQUENCE</scope>
    <source>
        <strain evidence="2">Duluth1</strain>
        <tissue evidence="2">Whole animal</tissue>
    </source>
</reference>
<organism evidence="2 3">
    <name type="scientific">Dreissena polymorpha</name>
    <name type="common">Zebra mussel</name>
    <name type="synonym">Mytilus polymorpha</name>
    <dbReference type="NCBI Taxonomy" id="45954"/>
    <lineage>
        <taxon>Eukaryota</taxon>
        <taxon>Metazoa</taxon>
        <taxon>Spiralia</taxon>
        <taxon>Lophotrochozoa</taxon>
        <taxon>Mollusca</taxon>
        <taxon>Bivalvia</taxon>
        <taxon>Autobranchia</taxon>
        <taxon>Heteroconchia</taxon>
        <taxon>Euheterodonta</taxon>
        <taxon>Imparidentia</taxon>
        <taxon>Neoheterodontei</taxon>
        <taxon>Myida</taxon>
        <taxon>Dreissenoidea</taxon>
        <taxon>Dreissenidae</taxon>
        <taxon>Dreissena</taxon>
    </lineage>
</organism>
<feature type="region of interest" description="Disordered" evidence="1">
    <location>
        <begin position="1"/>
        <end position="21"/>
    </location>
</feature>
<sequence>MTGLFTGHRSPVIDRSDTGNRRPGQVRLPVFGYYPVTSPVILRPVSSPVIDRSGQRSPVIDWSGHRILPGDISGHIMTVRSLFIDRSVNRSLTGPVTGHCSPVIARHLSPGIAEKKQKIEEKRK</sequence>
<gene>
    <name evidence="2" type="ORF">DPMN_114759</name>
</gene>
<dbReference type="EMBL" id="JAIWYP010000004">
    <property type="protein sequence ID" value="KAH3841300.1"/>
    <property type="molecule type" value="Genomic_DNA"/>
</dbReference>
<name>A0A9D4KKN0_DREPO</name>
<protein>
    <submittedName>
        <fullName evidence="2">Uncharacterized protein</fullName>
    </submittedName>
</protein>
<dbReference type="Proteomes" id="UP000828390">
    <property type="component" value="Unassembled WGS sequence"/>
</dbReference>
<keyword evidence="3" id="KW-1185">Reference proteome</keyword>
<accession>A0A9D4KKN0</accession>
<evidence type="ECO:0000313" key="2">
    <source>
        <dbReference type="EMBL" id="KAH3841300.1"/>
    </source>
</evidence>
<proteinExistence type="predicted"/>
<dbReference type="AlphaFoldDB" id="A0A9D4KKN0"/>
<feature type="compositionally biased region" description="Basic and acidic residues" evidence="1">
    <location>
        <begin position="11"/>
        <end position="20"/>
    </location>
</feature>